<name>C8PES7_9BACT</name>
<evidence type="ECO:0000313" key="1">
    <source>
        <dbReference type="EMBL" id="EEV18555.1"/>
    </source>
</evidence>
<comment type="caution">
    <text evidence="1">The sequence shown here is derived from an EMBL/GenBank/DDBJ whole genome shotgun (WGS) entry which is preliminary data.</text>
</comment>
<sequence>MRKAAQEAKILRYKIFAPRNFKIYRQNAGALKFRRAEFQNLACTDKILRNFIDAMPHRLQS</sequence>
<dbReference type="AlphaFoldDB" id="C8PES7"/>
<gene>
    <name evidence="1" type="ORF">CAMGR0001_2566</name>
</gene>
<protein>
    <submittedName>
        <fullName evidence="1">Uncharacterized protein</fullName>
    </submittedName>
</protein>
<keyword evidence="2" id="KW-1185">Reference proteome</keyword>
<evidence type="ECO:0000313" key="2">
    <source>
        <dbReference type="Proteomes" id="UP000005709"/>
    </source>
</evidence>
<dbReference type="Proteomes" id="UP000005709">
    <property type="component" value="Unassembled WGS sequence"/>
</dbReference>
<proteinExistence type="predicted"/>
<reference evidence="1 2" key="1">
    <citation type="submission" date="2009-07" db="EMBL/GenBank/DDBJ databases">
        <authorList>
            <person name="Madupu R."/>
            <person name="Sebastian Y."/>
            <person name="Durkin A.S."/>
            <person name="Torralba M."/>
            <person name="Methe B."/>
            <person name="Sutton G.G."/>
            <person name="Strausberg R.L."/>
            <person name="Nelson K.E."/>
        </authorList>
    </citation>
    <scope>NUCLEOTIDE SEQUENCE [LARGE SCALE GENOMIC DNA]</scope>
    <source>
        <strain evidence="1 2">RM3268</strain>
    </source>
</reference>
<dbReference type="EMBL" id="ACYG01000009">
    <property type="protein sequence ID" value="EEV18555.1"/>
    <property type="molecule type" value="Genomic_DNA"/>
</dbReference>
<organism evidence="1 2">
    <name type="scientific">Campylobacter gracilis RM3268</name>
    <dbReference type="NCBI Taxonomy" id="553220"/>
    <lineage>
        <taxon>Bacteria</taxon>
        <taxon>Pseudomonadati</taxon>
        <taxon>Campylobacterota</taxon>
        <taxon>Epsilonproteobacteria</taxon>
        <taxon>Campylobacterales</taxon>
        <taxon>Campylobacteraceae</taxon>
        <taxon>Campylobacter</taxon>
    </lineage>
</organism>
<accession>C8PES7</accession>